<evidence type="ECO:0000259" key="2">
    <source>
        <dbReference type="SMART" id="SM00464"/>
    </source>
</evidence>
<organism evidence="3 4">
    <name type="scientific">Polarella glacialis</name>
    <name type="common">Dinoflagellate</name>
    <dbReference type="NCBI Taxonomy" id="89957"/>
    <lineage>
        <taxon>Eukaryota</taxon>
        <taxon>Sar</taxon>
        <taxon>Alveolata</taxon>
        <taxon>Dinophyceae</taxon>
        <taxon>Suessiales</taxon>
        <taxon>Suessiaceae</taxon>
        <taxon>Polarella</taxon>
    </lineage>
</organism>
<comment type="caution">
    <text evidence="3">The sequence shown here is derived from an EMBL/GenBank/DDBJ whole genome shotgun (WGS) entry which is preliminary data.</text>
</comment>
<name>A0A813K9B5_POLGL</name>
<gene>
    <name evidence="3" type="ORF">PGLA2088_LOCUS30618</name>
</gene>
<feature type="transmembrane region" description="Helical" evidence="1">
    <location>
        <begin position="39"/>
        <end position="60"/>
    </location>
</feature>
<evidence type="ECO:0000313" key="4">
    <source>
        <dbReference type="Proteomes" id="UP000626109"/>
    </source>
</evidence>
<reference evidence="3" key="1">
    <citation type="submission" date="2021-02" db="EMBL/GenBank/DDBJ databases">
        <authorList>
            <person name="Dougan E. K."/>
            <person name="Rhodes N."/>
            <person name="Thang M."/>
            <person name="Chan C."/>
        </authorList>
    </citation>
    <scope>NUCLEOTIDE SEQUENCE</scope>
</reference>
<keyword evidence="1" id="KW-1133">Transmembrane helix</keyword>
<dbReference type="SMART" id="SM00464">
    <property type="entry name" value="LON"/>
    <property type="match status" value="1"/>
</dbReference>
<feature type="domain" description="Lon N-terminal" evidence="2">
    <location>
        <begin position="103"/>
        <end position="300"/>
    </location>
</feature>
<evidence type="ECO:0000313" key="3">
    <source>
        <dbReference type="EMBL" id="CAE8698202.1"/>
    </source>
</evidence>
<dbReference type="Proteomes" id="UP000626109">
    <property type="component" value="Unassembled WGS sequence"/>
</dbReference>
<dbReference type="InterPro" id="IPR003111">
    <property type="entry name" value="Lon_prtase_N"/>
</dbReference>
<dbReference type="EMBL" id="CAJNNW010028897">
    <property type="protein sequence ID" value="CAE8698202.1"/>
    <property type="molecule type" value="Genomic_DNA"/>
</dbReference>
<dbReference type="AlphaFoldDB" id="A0A813K9B5"/>
<evidence type="ECO:0000256" key="1">
    <source>
        <dbReference type="SAM" id="Phobius"/>
    </source>
</evidence>
<proteinExistence type="predicted"/>
<accession>A0A813K9B5</accession>
<keyword evidence="1" id="KW-0812">Transmembrane</keyword>
<keyword evidence="1" id="KW-0472">Membrane</keyword>
<sequence>MLQSLEAGPLRMTGSAAFQDAAVSARLARAGRGLRRGTLLAAITLLGFVLPALAALAWLAPSRPLCTRRLSSRASSAGCRAIPSDAEMSELQRRVAEVKRRPIVPLLVIDSMLPGQRLKFQSGELELEQLLDRQTLKAQVGVIGAQRNGAPLMVGVTATLHLLARGHWELRGHRCFRVLGPADVPHDGIAGISYATVELCEDVVEEGDLQLAETLTLLVQEWRTLVEKSKFERFEGQIRQVLEDLGPMPPAEEAGDRALWVAALVNPLPGLGVAFEIRPQALLAPTVRERLQVVLDGIRGSIGHVSGTAPLF</sequence>
<protein>
    <recommendedName>
        <fullName evidence="2">Lon N-terminal domain-containing protein</fullName>
    </recommendedName>
</protein>